<dbReference type="PANTHER" id="PTHR40659">
    <property type="entry name" value="NICKEL/COBALT EFFLUX SYSTEM RCNA"/>
    <property type="match status" value="1"/>
</dbReference>
<evidence type="ECO:0000256" key="8">
    <source>
        <dbReference type="ARBA" id="ARBA00022692"/>
    </source>
</evidence>
<name>A0AAV5N347_9GAMM</name>
<reference evidence="15" key="1">
    <citation type="submission" date="2022-06" db="EMBL/GenBank/DDBJ databases">
        <title>Draft genome sequences of Leminorella grimontii str. JCM5902.</title>
        <authorList>
            <person name="Wakabayashi Y."/>
            <person name="Kojima K."/>
        </authorList>
    </citation>
    <scope>NUCLEOTIDE SEQUENCE</scope>
    <source>
        <strain evidence="15">JCM 5902</strain>
    </source>
</reference>
<gene>
    <name evidence="15" type="ORF">SOASR030_12830</name>
</gene>
<evidence type="ECO:0000256" key="1">
    <source>
        <dbReference type="ARBA" id="ARBA00002510"/>
    </source>
</evidence>
<sequence length="338" mass="36138">MSLNVIPASAPPSGWKTFWPLLLCAALLLALGAALWLHWQDALLQSSLWQKALHQRLVSLLQQVVENPLNAGAMLMLFSFIYGVLHSAGPGHGKVIIATYLATHPLKLKQSLRLTLASSLVQGIVAIVLVTVVLSVLQLSTRMVHQSGFWLEKGSYLLVALIGLMLCYRAAKRMITLVRSSRRAPLQISAIRPLEPMHVHGPDCGCGHRHLPTAQEMEAKGGWKTTLAIVLSIGMRPCSGAIVVLLFSKVLDIYYWGMAAAIAMSFGTAATISLLALLVHSARRLAQRLTVRGQSPAWGSIAVSSLSLLGGALLIIVGVMLWASVSPAASGGLRAFGG</sequence>
<evidence type="ECO:0000313" key="16">
    <source>
        <dbReference type="Proteomes" id="UP001058124"/>
    </source>
</evidence>
<dbReference type="Proteomes" id="UP001058124">
    <property type="component" value="Unassembled WGS sequence"/>
</dbReference>
<feature type="transmembrane region" description="Helical" evidence="14">
    <location>
        <begin position="21"/>
        <end position="39"/>
    </location>
</feature>
<dbReference type="AlphaFoldDB" id="A0AAV5N347"/>
<comment type="subcellular location">
    <subcellularLocation>
        <location evidence="2 14">Cell membrane</location>
        <topology evidence="2 14">Multi-pass membrane protein</topology>
    </subcellularLocation>
</comment>
<dbReference type="InterPro" id="IPR051224">
    <property type="entry name" value="NiCoT_RcnA"/>
</dbReference>
<evidence type="ECO:0000256" key="11">
    <source>
        <dbReference type="ARBA" id="ARBA00023112"/>
    </source>
</evidence>
<keyword evidence="5 14" id="KW-0813">Transport</keyword>
<feature type="transmembrane region" description="Helical" evidence="14">
    <location>
        <begin position="227"/>
        <end position="247"/>
    </location>
</feature>
<dbReference type="RefSeq" id="WP_027274105.1">
    <property type="nucleotide sequence ID" value="NZ_BRLH01000002.1"/>
</dbReference>
<keyword evidence="10" id="KW-0406">Ion transport</keyword>
<feature type="transmembrane region" description="Helical" evidence="14">
    <location>
        <begin position="154"/>
        <end position="171"/>
    </location>
</feature>
<evidence type="ECO:0000256" key="9">
    <source>
        <dbReference type="ARBA" id="ARBA00022989"/>
    </source>
</evidence>
<feature type="transmembrane region" description="Helical" evidence="14">
    <location>
        <begin position="300"/>
        <end position="323"/>
    </location>
</feature>
<dbReference type="EMBL" id="BRLH01000002">
    <property type="protein sequence ID" value="GKX55171.1"/>
    <property type="molecule type" value="Genomic_DNA"/>
</dbReference>
<evidence type="ECO:0000256" key="3">
    <source>
        <dbReference type="ARBA" id="ARBA00010428"/>
    </source>
</evidence>
<evidence type="ECO:0000256" key="14">
    <source>
        <dbReference type="RuleBase" id="RU362101"/>
    </source>
</evidence>
<keyword evidence="16" id="KW-1185">Reference proteome</keyword>
<evidence type="ECO:0000256" key="2">
    <source>
        <dbReference type="ARBA" id="ARBA00004651"/>
    </source>
</evidence>
<keyword evidence="12 14" id="KW-0472">Membrane</keyword>
<evidence type="ECO:0000313" key="15">
    <source>
        <dbReference type="EMBL" id="GKX55171.1"/>
    </source>
</evidence>
<keyword evidence="13" id="KW-0170">Cobalt</keyword>
<dbReference type="GO" id="GO:0046583">
    <property type="term" value="F:monoatomic cation efflux transmembrane transporter activity"/>
    <property type="evidence" value="ECO:0007669"/>
    <property type="project" value="TreeGrafter"/>
</dbReference>
<comment type="caution">
    <text evidence="15">The sequence shown here is derived from an EMBL/GenBank/DDBJ whole genome shotgun (WGS) entry which is preliminary data.</text>
</comment>
<evidence type="ECO:0000256" key="10">
    <source>
        <dbReference type="ARBA" id="ARBA00023065"/>
    </source>
</evidence>
<feature type="transmembrane region" description="Helical" evidence="14">
    <location>
        <begin position="253"/>
        <end position="279"/>
    </location>
</feature>
<keyword evidence="7" id="KW-0533">Nickel</keyword>
<comment type="function">
    <text evidence="1">Efflux system for nickel and cobalt.</text>
</comment>
<evidence type="ECO:0000256" key="6">
    <source>
        <dbReference type="ARBA" id="ARBA00022475"/>
    </source>
</evidence>
<keyword evidence="8 14" id="KW-0812">Transmembrane</keyword>
<dbReference type="GO" id="GO:0015099">
    <property type="term" value="F:nickel cation transmembrane transporter activity"/>
    <property type="evidence" value="ECO:0007669"/>
    <property type="project" value="UniProtKB-UniRule"/>
</dbReference>
<accession>A0AAV5N347</accession>
<evidence type="ECO:0000256" key="12">
    <source>
        <dbReference type="ARBA" id="ARBA00023136"/>
    </source>
</evidence>
<keyword evidence="6" id="KW-1003">Cell membrane</keyword>
<evidence type="ECO:0000256" key="4">
    <source>
        <dbReference type="ARBA" id="ARBA00022426"/>
    </source>
</evidence>
<comment type="similarity">
    <text evidence="3">Belongs to the NiCoT transporter (TC 2.A.52) family. RcnA subfamily.</text>
</comment>
<proteinExistence type="inferred from homology"/>
<evidence type="ECO:0000256" key="5">
    <source>
        <dbReference type="ARBA" id="ARBA00022448"/>
    </source>
</evidence>
<protein>
    <recommendedName>
        <fullName evidence="14">Nickel/cobalt efflux system</fullName>
    </recommendedName>
</protein>
<organism evidence="15 16">
    <name type="scientific">Leminorella grimontii</name>
    <dbReference type="NCBI Taxonomy" id="82981"/>
    <lineage>
        <taxon>Bacteria</taxon>
        <taxon>Pseudomonadati</taxon>
        <taxon>Pseudomonadota</taxon>
        <taxon>Gammaproteobacteria</taxon>
        <taxon>Enterobacterales</taxon>
        <taxon>Budviciaceae</taxon>
        <taxon>Leminorella</taxon>
    </lineage>
</organism>
<feature type="transmembrane region" description="Helical" evidence="14">
    <location>
        <begin position="114"/>
        <end position="134"/>
    </location>
</feature>
<keyword evidence="9 14" id="KW-1133">Transmembrane helix</keyword>
<dbReference type="GO" id="GO:0010045">
    <property type="term" value="P:response to nickel cation"/>
    <property type="evidence" value="ECO:0007669"/>
    <property type="project" value="TreeGrafter"/>
</dbReference>
<keyword evidence="11" id="KW-0921">Nickel transport</keyword>
<dbReference type="GO" id="GO:0005886">
    <property type="term" value="C:plasma membrane"/>
    <property type="evidence" value="ECO:0007669"/>
    <property type="project" value="UniProtKB-SubCell"/>
</dbReference>
<dbReference type="PANTHER" id="PTHR40659:SF1">
    <property type="entry name" value="NICKEL_COBALT EFFLUX SYSTEM RCNA"/>
    <property type="match status" value="1"/>
</dbReference>
<dbReference type="GO" id="GO:0006824">
    <property type="term" value="P:cobalt ion transport"/>
    <property type="evidence" value="ECO:0007669"/>
    <property type="project" value="UniProtKB-KW"/>
</dbReference>
<dbReference type="Pfam" id="PF03824">
    <property type="entry name" value="NicO"/>
    <property type="match status" value="2"/>
</dbReference>
<dbReference type="GO" id="GO:0032025">
    <property type="term" value="P:response to cobalt ion"/>
    <property type="evidence" value="ECO:0007669"/>
    <property type="project" value="TreeGrafter"/>
</dbReference>
<evidence type="ECO:0000256" key="13">
    <source>
        <dbReference type="ARBA" id="ARBA00023285"/>
    </source>
</evidence>
<keyword evidence="4" id="KW-0171">Cobalt transport</keyword>
<evidence type="ECO:0000256" key="7">
    <source>
        <dbReference type="ARBA" id="ARBA00022596"/>
    </source>
</evidence>
<dbReference type="InterPro" id="IPR011541">
    <property type="entry name" value="Ni/Co_transpt_high_affinity"/>
</dbReference>